<keyword evidence="8" id="KW-0732">Signal</keyword>
<dbReference type="InterPro" id="IPR050121">
    <property type="entry name" value="Cytochrome_P450_monoxygenase"/>
</dbReference>
<comment type="similarity">
    <text evidence="2 7">Belongs to the cytochrome P450 family.</text>
</comment>
<dbReference type="GO" id="GO:0004497">
    <property type="term" value="F:monooxygenase activity"/>
    <property type="evidence" value="ECO:0007669"/>
    <property type="project" value="UniProtKB-KW"/>
</dbReference>
<evidence type="ECO:0008006" key="11">
    <source>
        <dbReference type="Google" id="ProtNLM"/>
    </source>
</evidence>
<name>A0A0A1TCW5_9HYPO</name>
<evidence type="ECO:0000256" key="7">
    <source>
        <dbReference type="RuleBase" id="RU000461"/>
    </source>
</evidence>
<accession>A0A0A1TCW5</accession>
<gene>
    <name evidence="9" type="ORF">VHEMI08267</name>
</gene>
<feature type="binding site" description="axial binding residue" evidence="6">
    <location>
        <position position="515"/>
    </location>
    <ligand>
        <name>heme</name>
        <dbReference type="ChEBI" id="CHEBI:30413"/>
    </ligand>
    <ligandPart>
        <name>Fe</name>
        <dbReference type="ChEBI" id="CHEBI:18248"/>
    </ligandPart>
</feature>
<dbReference type="OrthoDB" id="1470350at2759"/>
<evidence type="ECO:0000256" key="5">
    <source>
        <dbReference type="ARBA" id="ARBA00023004"/>
    </source>
</evidence>
<evidence type="ECO:0000313" key="10">
    <source>
        <dbReference type="Proteomes" id="UP000039046"/>
    </source>
</evidence>
<dbReference type="GO" id="GO:0005506">
    <property type="term" value="F:iron ion binding"/>
    <property type="evidence" value="ECO:0007669"/>
    <property type="project" value="InterPro"/>
</dbReference>
<organism evidence="9 10">
    <name type="scientific">[Torrubiella] hemipterigena</name>
    <dbReference type="NCBI Taxonomy" id="1531966"/>
    <lineage>
        <taxon>Eukaryota</taxon>
        <taxon>Fungi</taxon>
        <taxon>Dikarya</taxon>
        <taxon>Ascomycota</taxon>
        <taxon>Pezizomycotina</taxon>
        <taxon>Sordariomycetes</taxon>
        <taxon>Hypocreomycetidae</taxon>
        <taxon>Hypocreales</taxon>
        <taxon>Clavicipitaceae</taxon>
        <taxon>Clavicipitaceae incertae sedis</taxon>
        <taxon>'Torrubiella' clade</taxon>
    </lineage>
</organism>
<evidence type="ECO:0000256" key="4">
    <source>
        <dbReference type="ARBA" id="ARBA00022723"/>
    </source>
</evidence>
<dbReference type="HOGENOM" id="CLU_001570_25_2_1"/>
<dbReference type="GO" id="GO:0020037">
    <property type="term" value="F:heme binding"/>
    <property type="evidence" value="ECO:0007669"/>
    <property type="project" value="InterPro"/>
</dbReference>
<evidence type="ECO:0000256" key="3">
    <source>
        <dbReference type="ARBA" id="ARBA00022617"/>
    </source>
</evidence>
<dbReference type="PRINTS" id="PR00463">
    <property type="entry name" value="EP450I"/>
</dbReference>
<dbReference type="InterPro" id="IPR002401">
    <property type="entry name" value="Cyt_P450_E_grp-I"/>
</dbReference>
<evidence type="ECO:0000256" key="8">
    <source>
        <dbReference type="SAM" id="SignalP"/>
    </source>
</evidence>
<keyword evidence="7" id="KW-0503">Monooxygenase</keyword>
<feature type="signal peptide" evidence="8">
    <location>
        <begin position="1"/>
        <end position="21"/>
    </location>
</feature>
<dbReference type="STRING" id="1531966.A0A0A1TCW5"/>
<dbReference type="PROSITE" id="PS00086">
    <property type="entry name" value="CYTOCHROME_P450"/>
    <property type="match status" value="1"/>
</dbReference>
<proteinExistence type="inferred from homology"/>
<dbReference type="InterPro" id="IPR001128">
    <property type="entry name" value="Cyt_P450"/>
</dbReference>
<dbReference type="InterPro" id="IPR036396">
    <property type="entry name" value="Cyt_P450_sf"/>
</dbReference>
<dbReference type="AlphaFoldDB" id="A0A0A1TCW5"/>
<dbReference type="Pfam" id="PF00067">
    <property type="entry name" value="p450"/>
    <property type="match status" value="1"/>
</dbReference>
<evidence type="ECO:0000256" key="2">
    <source>
        <dbReference type="ARBA" id="ARBA00010617"/>
    </source>
</evidence>
<keyword evidence="5 6" id="KW-0408">Iron</keyword>
<protein>
    <recommendedName>
        <fullName evidence="11">Cytochrome P450</fullName>
    </recommendedName>
</protein>
<dbReference type="SUPFAM" id="SSF48264">
    <property type="entry name" value="Cytochrome P450"/>
    <property type="match status" value="1"/>
</dbReference>
<dbReference type="PANTHER" id="PTHR24305">
    <property type="entry name" value="CYTOCHROME P450"/>
    <property type="match status" value="1"/>
</dbReference>
<sequence>MFHIVCLALTGLAAYRSYEFAINIYQAHRTGLRYVIVPFLETEIVSQLATPVLRWLYTPSLDKGKGWPTWCRFMIKDWSWEDKRIAHDKYGDIFLVVSPMGIICYVADADVSWDVLNRRHEFTKPRDKYKILEPYGPNVATAEGETYRFHVRITAPPFSDGSGVNNIVWNETVMQTKSLMERWSKAPPANLHEDVNALTLAVISLAAFGRKLDSDGANAQAMPPGYKLSFLCALADTTKYILQILVFPTWVLRWSPFARAALAKKELEKHMLEIIDDEKAALSERGLKDESRLGPRGNLVQSIMKASHQCAQAAPAGKVASMGRGFSDTEVMGNLWIYLLAGYETTANAIAYGLIVLALRPDLQQKLAQEIDEVRAKVTADGRTDMDYKHDFEKLQYCYGFMYETFRLYPGVTLITKMCKEMQPIDVPVYDKAAAAATKRRVILPAECRVYLSAPGIHYHPSIWKSPEELIPERWIAKAAPAEAGEATKKHVVAADRTRQMRGSLLTFSDGARSCLGRKFAQAEYIAFLATLLEQFTVELAPGVDAEQAWRDLNLKCAGAITLAPLPIGLALKRRDM</sequence>
<evidence type="ECO:0000313" key="9">
    <source>
        <dbReference type="EMBL" id="CEJ92629.1"/>
    </source>
</evidence>
<keyword evidence="4 6" id="KW-0479">Metal-binding</keyword>
<dbReference type="EMBL" id="CDHN01000005">
    <property type="protein sequence ID" value="CEJ92629.1"/>
    <property type="molecule type" value="Genomic_DNA"/>
</dbReference>
<dbReference type="GO" id="GO:0016705">
    <property type="term" value="F:oxidoreductase activity, acting on paired donors, with incorporation or reduction of molecular oxygen"/>
    <property type="evidence" value="ECO:0007669"/>
    <property type="project" value="InterPro"/>
</dbReference>
<keyword evidence="3 6" id="KW-0349">Heme</keyword>
<reference evidence="9 10" key="1">
    <citation type="journal article" date="2015" name="Genome Announc.">
        <title>Draft Genome Sequence and Gene Annotation of the Entomopathogenic Fungus Verticillium hemipterigenum.</title>
        <authorList>
            <person name="Horn F."/>
            <person name="Habel A."/>
            <person name="Scharf D.H."/>
            <person name="Dworschak J."/>
            <person name="Brakhage A.A."/>
            <person name="Guthke R."/>
            <person name="Hertweck C."/>
            <person name="Linde J."/>
        </authorList>
    </citation>
    <scope>NUCLEOTIDE SEQUENCE [LARGE SCALE GENOMIC DNA]</scope>
</reference>
<comment type="cofactor">
    <cofactor evidence="1 6">
        <name>heme</name>
        <dbReference type="ChEBI" id="CHEBI:30413"/>
    </cofactor>
</comment>
<dbReference type="Proteomes" id="UP000039046">
    <property type="component" value="Unassembled WGS sequence"/>
</dbReference>
<dbReference type="Gene3D" id="1.10.630.10">
    <property type="entry name" value="Cytochrome P450"/>
    <property type="match status" value="1"/>
</dbReference>
<evidence type="ECO:0000256" key="1">
    <source>
        <dbReference type="ARBA" id="ARBA00001971"/>
    </source>
</evidence>
<dbReference type="PRINTS" id="PR00385">
    <property type="entry name" value="P450"/>
</dbReference>
<keyword evidence="7" id="KW-0560">Oxidoreductase</keyword>
<feature type="chain" id="PRO_5001990118" description="Cytochrome P450" evidence="8">
    <location>
        <begin position="22"/>
        <end position="577"/>
    </location>
</feature>
<evidence type="ECO:0000256" key="6">
    <source>
        <dbReference type="PIRSR" id="PIRSR602401-1"/>
    </source>
</evidence>
<dbReference type="PANTHER" id="PTHR24305:SF166">
    <property type="entry name" value="CYTOCHROME P450 12A4, MITOCHONDRIAL-RELATED"/>
    <property type="match status" value="1"/>
</dbReference>
<keyword evidence="10" id="KW-1185">Reference proteome</keyword>
<dbReference type="InterPro" id="IPR017972">
    <property type="entry name" value="Cyt_P450_CS"/>
</dbReference>